<dbReference type="InterPro" id="IPR008628">
    <property type="entry name" value="GPP34-like"/>
</dbReference>
<dbReference type="eggNOG" id="ENOG50312XT">
    <property type="taxonomic scope" value="Bacteria"/>
</dbReference>
<proteinExistence type="predicted"/>
<comment type="subcellular location">
    <subcellularLocation>
        <location evidence="1">Golgi apparatus membrane</location>
        <topology evidence="1">Peripheral membrane protein</topology>
        <orientation evidence="1">Cytoplasmic side</orientation>
    </subcellularLocation>
</comment>
<gene>
    <name evidence="5" type="ORF">SaccyDRAFT_1444</name>
</gene>
<organism evidence="5 6">
    <name type="scientific">Saccharomonospora cyanea NA-134</name>
    <dbReference type="NCBI Taxonomy" id="882082"/>
    <lineage>
        <taxon>Bacteria</taxon>
        <taxon>Bacillati</taxon>
        <taxon>Actinomycetota</taxon>
        <taxon>Actinomycetes</taxon>
        <taxon>Pseudonocardiales</taxon>
        <taxon>Pseudonocardiaceae</taxon>
        <taxon>Saccharomonospora</taxon>
    </lineage>
</organism>
<dbReference type="Proteomes" id="UP000002791">
    <property type="component" value="Chromosome"/>
</dbReference>
<evidence type="ECO:0000256" key="3">
    <source>
        <dbReference type="ARBA" id="ARBA00023121"/>
    </source>
</evidence>
<name>H5XEA2_9PSEU</name>
<dbReference type="RefSeq" id="WP_005454874.1">
    <property type="nucleotide sequence ID" value="NZ_CM001440.1"/>
</dbReference>
<dbReference type="PANTHER" id="PTHR12704:SF2">
    <property type="entry name" value="GOLGI PHOSPHOPROTEIN 3 HOMOLOG SAURON"/>
    <property type="match status" value="1"/>
</dbReference>
<keyword evidence="2" id="KW-0333">Golgi apparatus</keyword>
<dbReference type="PANTHER" id="PTHR12704">
    <property type="entry name" value="TRANS-GOLGI PROTEIN GMX33"/>
    <property type="match status" value="1"/>
</dbReference>
<dbReference type="HOGENOM" id="CLU_080168_4_0_11"/>
<protein>
    <submittedName>
        <fullName evidence="5">Phosphoprotein 3 (GPP34)</fullName>
    </submittedName>
</protein>
<dbReference type="GO" id="GO:0005737">
    <property type="term" value="C:cytoplasm"/>
    <property type="evidence" value="ECO:0007669"/>
    <property type="project" value="UniProtKB-ARBA"/>
</dbReference>
<sequence length="222" mass="24065">MLIAEDLLLLAYDDEAGKPVGMVSHLEYALAGALLVELALLERVDVTTEADEGKPGRIVVRDSTPTGRGPLDDALERVFGLAGKKPKDALRPLAKGDLVTRLLDGLAERGILRREDGRVLGLFPTTRWPAEDSRHEENLKAGLRRVLVDGEQPDERMAALIALLATTVEAKHVVGREDARVAQRRAKEIAEGNWAGDALRRAAEEIVMAAVFIPTVVMPAVS</sequence>
<dbReference type="STRING" id="882082.SaccyDRAFT_1444"/>
<dbReference type="InterPro" id="IPR038261">
    <property type="entry name" value="GPP34-like_sf"/>
</dbReference>
<dbReference type="GO" id="GO:0012505">
    <property type="term" value="C:endomembrane system"/>
    <property type="evidence" value="ECO:0007669"/>
    <property type="project" value="UniProtKB-ARBA"/>
</dbReference>
<dbReference type="EMBL" id="CM001440">
    <property type="protein sequence ID" value="EHR60348.1"/>
    <property type="molecule type" value="Genomic_DNA"/>
</dbReference>
<evidence type="ECO:0000256" key="1">
    <source>
        <dbReference type="ARBA" id="ARBA00004255"/>
    </source>
</evidence>
<dbReference type="GO" id="GO:0070273">
    <property type="term" value="F:phosphatidylinositol-4-phosphate binding"/>
    <property type="evidence" value="ECO:0007669"/>
    <property type="project" value="InterPro"/>
</dbReference>
<keyword evidence="4" id="KW-0472">Membrane</keyword>
<reference evidence="5 6" key="1">
    <citation type="submission" date="2011-11" db="EMBL/GenBank/DDBJ databases">
        <title>The Noncontiguous Finished sequence of Saccharomonospora cyanea NA-134.</title>
        <authorList>
            <consortium name="US DOE Joint Genome Institute"/>
            <person name="Lucas S."/>
            <person name="Han J."/>
            <person name="Lapidus A."/>
            <person name="Cheng J.-F."/>
            <person name="Goodwin L."/>
            <person name="Pitluck S."/>
            <person name="Peters L."/>
            <person name="Ovchinnikova G."/>
            <person name="Lu M."/>
            <person name="Detter J.C."/>
            <person name="Han C."/>
            <person name="Tapia R."/>
            <person name="Land M."/>
            <person name="Hauser L."/>
            <person name="Kyrpides N."/>
            <person name="Ivanova N."/>
            <person name="Pagani I."/>
            <person name="Brambilla E.-M."/>
            <person name="Klenk H.-P."/>
            <person name="Woyke T."/>
        </authorList>
    </citation>
    <scope>NUCLEOTIDE SEQUENCE [LARGE SCALE GENOMIC DNA]</scope>
    <source>
        <strain evidence="5 6">NA-134</strain>
    </source>
</reference>
<dbReference type="Pfam" id="PF05719">
    <property type="entry name" value="GPP34"/>
    <property type="match status" value="1"/>
</dbReference>
<evidence type="ECO:0000313" key="6">
    <source>
        <dbReference type="Proteomes" id="UP000002791"/>
    </source>
</evidence>
<dbReference type="OrthoDB" id="4962633at2"/>
<accession>H5XEA2</accession>
<evidence type="ECO:0000313" key="5">
    <source>
        <dbReference type="EMBL" id="EHR60348.1"/>
    </source>
</evidence>
<dbReference type="Gene3D" id="1.10.3630.10">
    <property type="entry name" value="yeast vps74-n-term truncation variant domain like"/>
    <property type="match status" value="1"/>
</dbReference>
<evidence type="ECO:0000256" key="2">
    <source>
        <dbReference type="ARBA" id="ARBA00023034"/>
    </source>
</evidence>
<keyword evidence="3" id="KW-0446">Lipid-binding</keyword>
<evidence type="ECO:0000256" key="4">
    <source>
        <dbReference type="ARBA" id="ARBA00023136"/>
    </source>
</evidence>
<keyword evidence="6" id="KW-1185">Reference proteome</keyword>
<dbReference type="AlphaFoldDB" id="H5XEA2"/>